<gene>
    <name evidence="2" type="ORF">BXZ70DRAFT_1029033</name>
</gene>
<protein>
    <recommendedName>
        <fullName evidence="4">Carbohydrate esterase family 16 protein</fullName>
    </recommendedName>
</protein>
<dbReference type="AlphaFoldDB" id="A0A8K0XUI1"/>
<accession>A0A8K0XUI1</accession>
<comment type="caution">
    <text evidence="2">The sequence shown here is derived from an EMBL/GenBank/DDBJ whole genome shotgun (WGS) entry which is preliminary data.</text>
</comment>
<dbReference type="EMBL" id="JAEVFJ010000002">
    <property type="protein sequence ID" value="KAH8107057.1"/>
    <property type="molecule type" value="Genomic_DNA"/>
</dbReference>
<organism evidence="2 3">
    <name type="scientific">Cristinia sonorae</name>
    <dbReference type="NCBI Taxonomy" id="1940300"/>
    <lineage>
        <taxon>Eukaryota</taxon>
        <taxon>Fungi</taxon>
        <taxon>Dikarya</taxon>
        <taxon>Basidiomycota</taxon>
        <taxon>Agaricomycotina</taxon>
        <taxon>Agaricomycetes</taxon>
        <taxon>Agaricomycetidae</taxon>
        <taxon>Agaricales</taxon>
        <taxon>Pleurotineae</taxon>
        <taxon>Stephanosporaceae</taxon>
        <taxon>Cristinia</taxon>
    </lineage>
</organism>
<proteinExistence type="predicted"/>
<dbReference type="Pfam" id="PF00657">
    <property type="entry name" value="Lipase_GDSL"/>
    <property type="match status" value="1"/>
</dbReference>
<evidence type="ECO:0008006" key="4">
    <source>
        <dbReference type="Google" id="ProtNLM"/>
    </source>
</evidence>
<dbReference type="PANTHER" id="PTHR45648:SF22">
    <property type="entry name" value="GDSL LIPASE_ACYLHYDROLASE FAMILY PROTEIN (AFU_ORTHOLOGUE AFUA_4G14700)"/>
    <property type="match status" value="1"/>
</dbReference>
<dbReference type="SUPFAM" id="SSF52266">
    <property type="entry name" value="SGNH hydrolase"/>
    <property type="match status" value="1"/>
</dbReference>
<dbReference type="Gene3D" id="3.40.50.1110">
    <property type="entry name" value="SGNH hydrolase"/>
    <property type="match status" value="1"/>
</dbReference>
<dbReference type="GO" id="GO:0016788">
    <property type="term" value="F:hydrolase activity, acting on ester bonds"/>
    <property type="evidence" value="ECO:0007669"/>
    <property type="project" value="InterPro"/>
</dbReference>
<reference evidence="2" key="1">
    <citation type="journal article" date="2021" name="New Phytol.">
        <title>Evolutionary innovations through gain and loss of genes in the ectomycorrhizal Boletales.</title>
        <authorList>
            <person name="Wu G."/>
            <person name="Miyauchi S."/>
            <person name="Morin E."/>
            <person name="Kuo A."/>
            <person name="Drula E."/>
            <person name="Varga T."/>
            <person name="Kohler A."/>
            <person name="Feng B."/>
            <person name="Cao Y."/>
            <person name="Lipzen A."/>
            <person name="Daum C."/>
            <person name="Hundley H."/>
            <person name="Pangilinan J."/>
            <person name="Johnson J."/>
            <person name="Barry K."/>
            <person name="LaButti K."/>
            <person name="Ng V."/>
            <person name="Ahrendt S."/>
            <person name="Min B."/>
            <person name="Choi I.G."/>
            <person name="Park H."/>
            <person name="Plett J.M."/>
            <person name="Magnuson J."/>
            <person name="Spatafora J.W."/>
            <person name="Nagy L.G."/>
            <person name="Henrissat B."/>
            <person name="Grigoriev I.V."/>
            <person name="Yang Z.L."/>
            <person name="Xu J."/>
            <person name="Martin F.M."/>
        </authorList>
    </citation>
    <scope>NUCLEOTIDE SEQUENCE</scope>
    <source>
        <strain evidence="2">KKN 215</strain>
    </source>
</reference>
<dbReference type="InterPro" id="IPR051058">
    <property type="entry name" value="GDSL_Est/Lipase"/>
</dbReference>
<dbReference type="OrthoDB" id="1600564at2759"/>
<evidence type="ECO:0000256" key="1">
    <source>
        <dbReference type="ARBA" id="ARBA00022801"/>
    </source>
</evidence>
<sequence>MPVALESYCSIGYDPAGSHPTKEQPLGVPFPGSPIDWVNLTGLWTEHNINAPNWVGWLVTEFSGGQDRLVYDYAVGGHGVDQFADVVKYVFFPTAGQNPKWAQWFADDTLFVIWIGLNDLASRPRRRDNDAEFVCWKLNPLFEQVEAMYATGARNFLFIHVPPMELTPDGQLKHADGEAHKSWNTLLAEYVVTLTTERKDVKAMVFSYRTFFDIITNPVEYGFEKVDVKQYGGPMWADHIHPTSNMHRFIARDITNFLRHQ</sequence>
<dbReference type="InterPro" id="IPR001087">
    <property type="entry name" value="GDSL"/>
</dbReference>
<keyword evidence="1" id="KW-0378">Hydrolase</keyword>
<dbReference type="PANTHER" id="PTHR45648">
    <property type="entry name" value="GDSL LIPASE/ACYLHYDROLASE FAMILY PROTEIN (AFU_ORTHOLOGUE AFUA_4G14700)"/>
    <property type="match status" value="1"/>
</dbReference>
<name>A0A8K0XUI1_9AGAR</name>
<dbReference type="Proteomes" id="UP000813824">
    <property type="component" value="Unassembled WGS sequence"/>
</dbReference>
<dbReference type="InterPro" id="IPR036514">
    <property type="entry name" value="SGNH_hydro_sf"/>
</dbReference>
<evidence type="ECO:0000313" key="2">
    <source>
        <dbReference type="EMBL" id="KAH8107057.1"/>
    </source>
</evidence>
<keyword evidence="3" id="KW-1185">Reference proteome</keyword>
<evidence type="ECO:0000313" key="3">
    <source>
        <dbReference type="Proteomes" id="UP000813824"/>
    </source>
</evidence>